<accession>A0A5J4T9H3</accession>
<dbReference type="Proteomes" id="UP000324800">
    <property type="component" value="Unassembled WGS sequence"/>
</dbReference>
<name>A0A5J4T9H3_9EUKA</name>
<feature type="compositionally biased region" description="Polar residues" evidence="1">
    <location>
        <begin position="1"/>
        <end position="28"/>
    </location>
</feature>
<comment type="caution">
    <text evidence="2">The sequence shown here is derived from an EMBL/GenBank/DDBJ whole genome shotgun (WGS) entry which is preliminary data.</text>
</comment>
<feature type="region of interest" description="Disordered" evidence="1">
    <location>
        <begin position="47"/>
        <end position="68"/>
    </location>
</feature>
<protein>
    <submittedName>
        <fullName evidence="2">Uncharacterized protein</fullName>
    </submittedName>
</protein>
<dbReference type="EMBL" id="SNRW01036275">
    <property type="protein sequence ID" value="KAA6354463.1"/>
    <property type="molecule type" value="Genomic_DNA"/>
</dbReference>
<gene>
    <name evidence="2" type="ORF">EZS28_050010</name>
</gene>
<organism evidence="2 3">
    <name type="scientific">Streblomastix strix</name>
    <dbReference type="NCBI Taxonomy" id="222440"/>
    <lineage>
        <taxon>Eukaryota</taxon>
        <taxon>Metamonada</taxon>
        <taxon>Preaxostyla</taxon>
        <taxon>Oxymonadida</taxon>
        <taxon>Streblomastigidae</taxon>
        <taxon>Streblomastix</taxon>
    </lineage>
</organism>
<feature type="region of interest" description="Disordered" evidence="1">
    <location>
        <begin position="1"/>
        <end position="34"/>
    </location>
</feature>
<sequence>MTNFPGSSRDTAYTTTNDTLSPTKNVSFSGSIQQASQNNSIQNLFSPGFGISPSHTPIISHRNAGYAK</sequence>
<reference evidence="2 3" key="1">
    <citation type="submission" date="2019-03" db="EMBL/GenBank/DDBJ databases">
        <title>Single cell metagenomics reveals metabolic interactions within the superorganism composed of flagellate Streblomastix strix and complex community of Bacteroidetes bacteria on its surface.</title>
        <authorList>
            <person name="Treitli S.C."/>
            <person name="Kolisko M."/>
            <person name="Husnik F."/>
            <person name="Keeling P."/>
            <person name="Hampl V."/>
        </authorList>
    </citation>
    <scope>NUCLEOTIDE SEQUENCE [LARGE SCALE GENOMIC DNA]</scope>
    <source>
        <strain evidence="2">ST1C</strain>
    </source>
</reference>
<dbReference type="AlphaFoldDB" id="A0A5J4T9H3"/>
<evidence type="ECO:0000313" key="2">
    <source>
        <dbReference type="EMBL" id="KAA6354463.1"/>
    </source>
</evidence>
<evidence type="ECO:0000256" key="1">
    <source>
        <dbReference type="SAM" id="MobiDB-lite"/>
    </source>
</evidence>
<proteinExistence type="predicted"/>
<evidence type="ECO:0000313" key="3">
    <source>
        <dbReference type="Proteomes" id="UP000324800"/>
    </source>
</evidence>